<accession>A0A6M3IP29</accession>
<dbReference type="AlphaFoldDB" id="A0A6M3IP29"/>
<sequence>MKYIRQEVFMATRKDIQIAQDLIRFLNIMNDLMDCASYILREIDPQTGGPYQVLDGAGGMRPATLEEIKQEVKRIGQNAIGYWNMMRTFVDLYGAQKTKTALQSLGMNVIEFQADLESIRTEAAHIRDTVINATTKADLLPYADHVDANVPKLVLVRRSWCLGL</sequence>
<name>A0A6M3IP29_9ZZZZ</name>
<proteinExistence type="predicted"/>
<organism evidence="1">
    <name type="scientific">viral metagenome</name>
    <dbReference type="NCBI Taxonomy" id="1070528"/>
    <lineage>
        <taxon>unclassified sequences</taxon>
        <taxon>metagenomes</taxon>
        <taxon>organismal metagenomes</taxon>
    </lineage>
</organism>
<reference evidence="1" key="1">
    <citation type="submission" date="2020-03" db="EMBL/GenBank/DDBJ databases">
        <title>The deep terrestrial virosphere.</title>
        <authorList>
            <person name="Holmfeldt K."/>
            <person name="Nilsson E."/>
            <person name="Simone D."/>
            <person name="Lopez-Fernandez M."/>
            <person name="Wu X."/>
            <person name="de Brujin I."/>
            <person name="Lundin D."/>
            <person name="Andersson A."/>
            <person name="Bertilsson S."/>
            <person name="Dopson M."/>
        </authorList>
    </citation>
    <scope>NUCLEOTIDE SEQUENCE</scope>
    <source>
        <strain evidence="2">MM415A00551</strain>
        <strain evidence="1">MM415B01325</strain>
    </source>
</reference>
<evidence type="ECO:0000313" key="1">
    <source>
        <dbReference type="EMBL" id="QJA59216.1"/>
    </source>
</evidence>
<dbReference type="EMBL" id="MT141360">
    <property type="protein sequence ID" value="QJA59216.1"/>
    <property type="molecule type" value="Genomic_DNA"/>
</dbReference>
<dbReference type="EMBL" id="MT142456">
    <property type="protein sequence ID" value="QJA81351.1"/>
    <property type="molecule type" value="Genomic_DNA"/>
</dbReference>
<evidence type="ECO:0000313" key="2">
    <source>
        <dbReference type="EMBL" id="QJA81351.1"/>
    </source>
</evidence>
<protein>
    <submittedName>
        <fullName evidence="1">Uncharacterized protein</fullName>
    </submittedName>
</protein>
<gene>
    <name evidence="2" type="ORF">MM415A00551_0012</name>
    <name evidence="1" type="ORF">MM415B01325_0007</name>
</gene>